<dbReference type="AlphaFoldDB" id="A0A3M7SCL6"/>
<evidence type="ECO:0000313" key="2">
    <source>
        <dbReference type="Proteomes" id="UP000276133"/>
    </source>
</evidence>
<reference evidence="1 2" key="1">
    <citation type="journal article" date="2018" name="Sci. Rep.">
        <title>Genomic signatures of local adaptation to the degree of environmental predictability in rotifers.</title>
        <authorList>
            <person name="Franch-Gras L."/>
            <person name="Hahn C."/>
            <person name="Garcia-Roger E.M."/>
            <person name="Carmona M.J."/>
            <person name="Serra M."/>
            <person name="Gomez A."/>
        </authorList>
    </citation>
    <scope>NUCLEOTIDE SEQUENCE [LARGE SCALE GENOMIC DNA]</scope>
    <source>
        <strain evidence="1">HYR1</strain>
    </source>
</reference>
<proteinExistence type="predicted"/>
<gene>
    <name evidence="1" type="ORF">BpHYR1_050400</name>
</gene>
<name>A0A3M7SCL6_BRAPC</name>
<dbReference type="EMBL" id="REGN01001663">
    <property type="protein sequence ID" value="RNA33260.1"/>
    <property type="molecule type" value="Genomic_DNA"/>
</dbReference>
<organism evidence="1 2">
    <name type="scientific">Brachionus plicatilis</name>
    <name type="common">Marine rotifer</name>
    <name type="synonym">Brachionus muelleri</name>
    <dbReference type="NCBI Taxonomy" id="10195"/>
    <lineage>
        <taxon>Eukaryota</taxon>
        <taxon>Metazoa</taxon>
        <taxon>Spiralia</taxon>
        <taxon>Gnathifera</taxon>
        <taxon>Rotifera</taxon>
        <taxon>Eurotatoria</taxon>
        <taxon>Monogononta</taxon>
        <taxon>Pseudotrocha</taxon>
        <taxon>Ploima</taxon>
        <taxon>Brachionidae</taxon>
        <taxon>Brachionus</taxon>
    </lineage>
</organism>
<accession>A0A3M7SCL6</accession>
<sequence>MASFGFENVPFFNGEGDAENFIQYYKLEAVKKYWNDAKKFKHLIEKYSKPTDICIKEFQERIMKADESPAQLAIEFVSLNFLKCLAVHVRSVVRGGMSKFDWSEVVSLADQVFKDYIPNGQGVELETKIEVEGELNSINVSDSKRCDKFNGNCNFCGIYGQIEVECRKKRERMSVTNNNDSRFNFNNYNNDRSKTFSRKHSDKSESFNTKAYTVQLNNTQKELD</sequence>
<dbReference type="Proteomes" id="UP000276133">
    <property type="component" value="Unassembled WGS sequence"/>
</dbReference>
<evidence type="ECO:0000313" key="1">
    <source>
        <dbReference type="EMBL" id="RNA33260.1"/>
    </source>
</evidence>
<comment type="caution">
    <text evidence="1">The sequence shown here is derived from an EMBL/GenBank/DDBJ whole genome shotgun (WGS) entry which is preliminary data.</text>
</comment>
<dbReference type="OrthoDB" id="10237353at2759"/>
<protein>
    <submittedName>
        <fullName evidence="1">Uncharacterized protein</fullName>
    </submittedName>
</protein>
<keyword evidence="2" id="KW-1185">Reference proteome</keyword>